<feature type="transmembrane region" description="Helical" evidence="1">
    <location>
        <begin position="12"/>
        <end position="33"/>
    </location>
</feature>
<evidence type="ECO:0000313" key="3">
    <source>
        <dbReference type="Proteomes" id="UP000177481"/>
    </source>
</evidence>
<reference evidence="2 3" key="1">
    <citation type="journal article" date="2016" name="Nat. Commun.">
        <title>Thousands of microbial genomes shed light on interconnected biogeochemical processes in an aquifer system.</title>
        <authorList>
            <person name="Anantharaman K."/>
            <person name="Brown C.T."/>
            <person name="Hug L.A."/>
            <person name="Sharon I."/>
            <person name="Castelle C.J."/>
            <person name="Probst A.J."/>
            <person name="Thomas B.C."/>
            <person name="Singh A."/>
            <person name="Wilkins M.J."/>
            <person name="Karaoz U."/>
            <person name="Brodie E.L."/>
            <person name="Williams K.H."/>
            <person name="Hubbard S.S."/>
            <person name="Banfield J.F."/>
        </authorList>
    </citation>
    <scope>NUCLEOTIDE SEQUENCE [LARGE SCALE GENOMIC DNA]</scope>
</reference>
<organism evidence="2 3">
    <name type="scientific">Candidatus Berkelbacteria bacterium RIFCSPLOWO2_01_FULL_50_28</name>
    <dbReference type="NCBI Taxonomy" id="1797471"/>
    <lineage>
        <taxon>Bacteria</taxon>
        <taxon>Candidatus Berkelbacteria</taxon>
    </lineage>
</organism>
<dbReference type="EMBL" id="MEZX01000003">
    <property type="protein sequence ID" value="OGD64248.1"/>
    <property type="molecule type" value="Genomic_DNA"/>
</dbReference>
<evidence type="ECO:0000313" key="2">
    <source>
        <dbReference type="EMBL" id="OGD64248.1"/>
    </source>
</evidence>
<dbReference type="STRING" id="1797471.A3A71_03670"/>
<comment type="caution">
    <text evidence="2">The sequence shown here is derived from an EMBL/GenBank/DDBJ whole genome shotgun (WGS) entry which is preliminary data.</text>
</comment>
<gene>
    <name evidence="2" type="ORF">A3A71_03670</name>
</gene>
<keyword evidence="1" id="KW-0812">Transmembrane</keyword>
<keyword evidence="1" id="KW-1133">Transmembrane helix</keyword>
<name>A0A1F5EA35_9BACT</name>
<accession>A0A1F5EA35</accession>
<dbReference type="AlphaFoldDB" id="A0A1F5EA35"/>
<sequence length="164" mass="19242">MSEINVEISSSVVALVGAITGISGVVLGLIGLFRDRARIKVVYKSEWEIIGSHPHYKNNTIYSEVRVINKGRRPVTVQKLAARVRHDKGWIIIFDPYWLNNTNRLLNEENTTSNIYWIKDLFDPKDIYYFIVEDTAGRKYKKWLHPWKYFFRSIKIPTQEPKND</sequence>
<protein>
    <submittedName>
        <fullName evidence="2">Uncharacterized protein</fullName>
    </submittedName>
</protein>
<dbReference type="Proteomes" id="UP000177481">
    <property type="component" value="Unassembled WGS sequence"/>
</dbReference>
<evidence type="ECO:0000256" key="1">
    <source>
        <dbReference type="SAM" id="Phobius"/>
    </source>
</evidence>
<keyword evidence="1" id="KW-0472">Membrane</keyword>
<proteinExistence type="predicted"/>